<dbReference type="EMBL" id="CAJZBQ010000064">
    <property type="protein sequence ID" value="CAG9336194.1"/>
    <property type="molecule type" value="Genomic_DNA"/>
</dbReference>
<feature type="transmembrane region" description="Helical" evidence="2">
    <location>
        <begin position="135"/>
        <end position="154"/>
    </location>
</feature>
<feature type="transmembrane region" description="Helical" evidence="2">
    <location>
        <begin position="554"/>
        <end position="584"/>
    </location>
</feature>
<accession>A0AAU9KDS5</accession>
<sequence length="795" mass="92679">MEESKSSRDSLINEYADLRLAKKHNHASMIRMLDFPDIDEYDMCECCNLPIDAPLFPITCPLKNLSELGIGFPLYFYFTLNAMIILALAITIAAIPCMVSNLMAGHSGDWGEGSESWEIDLSIGAYGNSSSVPKWQGILHSICSLVMILNTVQLRRFLGKKTRHIDILSFSPARYAVWIRGLDKDYNRDELKTFLEDNGREDGRFAEVYDISSAYDIRSFQRAKKRYEKYQRKLIFTKAYFEKYRTHPQSSMICCKYYPSQRELKLQIEIQKQTYKAIEKNILDGLKNIGVCFVTFQKKSDAKAVAEHWDQGAFFRFFHTLCNCLYDNRLSFKGKHISLKQAPEPSDIIWENLSLNPYQRNCRRIITALATILLLAGSLTSVYFLKARQREIYKDYTNKSELNRTTLSLMEVEAFSLLVSLSILTINQLIDAFVRVLSYKEKHHTWTNFYKASSHKLVIGLSLNSAIILIIVNASSTEDLFKPYGLVNDVFFLLTATSILNPVVYFFHPIWIYTLWRRGEVKNQKDGTLGLTQSRANEIWENPPIDIIQLYPNIIVTLIVAFIFAPLFPFGLVIAFCGVFFQYWTDKYLLLRRSSRPRQLGKGLSISMQSWLPIIIFIYSVSNCYTQYIMKKDNVYFPLLFTSFVAWYFLFPWRHICKRKIKLYKLIEDDADQDYKNQVVHFYEDYVRSNPITKKTAWENWLGIIKKKKGKNEEEDMRKRISTLINGKSPVKNFAIQNYKLEEGRRSLFLKSSARDFKKPNSDLEISPMPRFSEGREFSRRSYHANPFRIHENNP</sequence>
<keyword evidence="2" id="KW-0812">Transmembrane</keyword>
<dbReference type="InterPro" id="IPR045122">
    <property type="entry name" value="Csc1-like"/>
</dbReference>
<keyword evidence="2" id="KW-1133">Transmembrane helix</keyword>
<dbReference type="InterPro" id="IPR027815">
    <property type="entry name" value="CSC1/OSCA1-like_cyt"/>
</dbReference>
<dbReference type="PANTHER" id="PTHR13018:SF83">
    <property type="entry name" value="RRM DOMAIN-CONTAINING PROTEIN"/>
    <property type="match status" value="1"/>
</dbReference>
<feature type="transmembrane region" description="Helical" evidence="2">
    <location>
        <begin position="604"/>
        <end position="622"/>
    </location>
</feature>
<evidence type="ECO:0000259" key="3">
    <source>
        <dbReference type="Pfam" id="PF14703"/>
    </source>
</evidence>
<dbReference type="AlphaFoldDB" id="A0AAU9KDS5"/>
<feature type="transmembrane region" description="Helical" evidence="2">
    <location>
        <begin position="414"/>
        <end position="437"/>
    </location>
</feature>
<feature type="transmembrane region" description="Helical" evidence="2">
    <location>
        <begin position="634"/>
        <end position="653"/>
    </location>
</feature>
<feature type="region of interest" description="Disordered" evidence="1">
    <location>
        <begin position="758"/>
        <end position="778"/>
    </location>
</feature>
<evidence type="ECO:0000256" key="2">
    <source>
        <dbReference type="SAM" id="Phobius"/>
    </source>
</evidence>
<protein>
    <recommendedName>
        <fullName evidence="3">CSC1/OSCA1-like cytosolic domain-containing protein</fullName>
    </recommendedName>
</protein>
<dbReference type="PANTHER" id="PTHR13018">
    <property type="entry name" value="PROBABLE MEMBRANE PROTEIN DUF221-RELATED"/>
    <property type="match status" value="1"/>
</dbReference>
<evidence type="ECO:0000256" key="1">
    <source>
        <dbReference type="SAM" id="MobiDB-lite"/>
    </source>
</evidence>
<dbReference type="GO" id="GO:0005227">
    <property type="term" value="F:calcium-activated cation channel activity"/>
    <property type="evidence" value="ECO:0007669"/>
    <property type="project" value="InterPro"/>
</dbReference>
<dbReference type="Pfam" id="PF14703">
    <property type="entry name" value="PHM7_cyt"/>
    <property type="match status" value="1"/>
</dbReference>
<feature type="transmembrane region" description="Helical" evidence="2">
    <location>
        <begin position="365"/>
        <end position="385"/>
    </location>
</feature>
<feature type="transmembrane region" description="Helical" evidence="2">
    <location>
        <begin position="457"/>
        <end position="475"/>
    </location>
</feature>
<proteinExistence type="predicted"/>
<evidence type="ECO:0000313" key="4">
    <source>
        <dbReference type="EMBL" id="CAG9336194.1"/>
    </source>
</evidence>
<name>A0AAU9KDS5_9CILI</name>
<gene>
    <name evidence="4" type="ORF">BSTOLATCC_MIC66075</name>
</gene>
<organism evidence="4 5">
    <name type="scientific">Blepharisma stoltei</name>
    <dbReference type="NCBI Taxonomy" id="1481888"/>
    <lineage>
        <taxon>Eukaryota</taxon>
        <taxon>Sar</taxon>
        <taxon>Alveolata</taxon>
        <taxon>Ciliophora</taxon>
        <taxon>Postciliodesmatophora</taxon>
        <taxon>Heterotrichea</taxon>
        <taxon>Heterotrichida</taxon>
        <taxon>Blepharismidae</taxon>
        <taxon>Blepharisma</taxon>
    </lineage>
</organism>
<keyword evidence="5" id="KW-1185">Reference proteome</keyword>
<feature type="transmembrane region" description="Helical" evidence="2">
    <location>
        <begin position="74"/>
        <end position="95"/>
    </location>
</feature>
<keyword evidence="2" id="KW-0472">Membrane</keyword>
<dbReference type="Proteomes" id="UP001162131">
    <property type="component" value="Unassembled WGS sequence"/>
</dbReference>
<comment type="caution">
    <text evidence="4">The sequence shown here is derived from an EMBL/GenBank/DDBJ whole genome shotgun (WGS) entry which is preliminary data.</text>
</comment>
<feature type="transmembrane region" description="Helical" evidence="2">
    <location>
        <begin position="490"/>
        <end position="516"/>
    </location>
</feature>
<dbReference type="GO" id="GO:0005886">
    <property type="term" value="C:plasma membrane"/>
    <property type="evidence" value="ECO:0007669"/>
    <property type="project" value="TreeGrafter"/>
</dbReference>
<feature type="domain" description="CSC1/OSCA1-like cytosolic" evidence="3">
    <location>
        <begin position="175"/>
        <end position="352"/>
    </location>
</feature>
<evidence type="ECO:0000313" key="5">
    <source>
        <dbReference type="Proteomes" id="UP001162131"/>
    </source>
</evidence>
<reference evidence="4" key="1">
    <citation type="submission" date="2021-09" db="EMBL/GenBank/DDBJ databases">
        <authorList>
            <consortium name="AG Swart"/>
            <person name="Singh M."/>
            <person name="Singh A."/>
            <person name="Seah K."/>
            <person name="Emmerich C."/>
        </authorList>
    </citation>
    <scope>NUCLEOTIDE SEQUENCE</scope>
    <source>
        <strain evidence="4">ATCC30299</strain>
    </source>
</reference>